<reference evidence="1" key="1">
    <citation type="submission" date="2011-02" db="EMBL/GenBank/DDBJ databases">
        <authorList>
            <person name="Aslett M."/>
        </authorList>
    </citation>
    <scope>NUCLEOTIDE SEQUENCE</scope>
    <source>
        <strain evidence="1">Liverpool</strain>
    </source>
</reference>
<protein>
    <submittedName>
        <fullName evidence="1">Uncharacterized protein</fullName>
    </submittedName>
</protein>
<keyword evidence="3" id="KW-1185">Reference proteome</keyword>
<dbReference type="RefSeq" id="XP_003882845.1">
    <property type="nucleotide sequence ID" value="XM_003882796.1"/>
</dbReference>
<reference evidence="2" key="4">
    <citation type="journal article" date="2015" name="PLoS ONE">
        <title>Comprehensive Evaluation of Toxoplasma gondii VEG and Neospora caninum LIV Genomes with Tachyzoite Stage Transcriptome and Proteome Defines Novel Transcript Features.</title>
        <authorList>
            <person name="Ramaprasad A."/>
            <person name="Mourier T."/>
            <person name="Naeem R."/>
            <person name="Malas T.B."/>
            <person name="Moussa E."/>
            <person name="Panigrahi A."/>
            <person name="Vermont S.J."/>
            <person name="Otto T.D."/>
            <person name="Wastling J."/>
            <person name="Pain A."/>
        </authorList>
    </citation>
    <scope>NUCLEOTIDE SEQUENCE</scope>
    <source>
        <strain evidence="2">Liverpool</strain>
    </source>
</reference>
<dbReference type="EMBL" id="LN714482">
    <property type="protein sequence ID" value="CEL66794.1"/>
    <property type="molecule type" value="Genomic_DNA"/>
</dbReference>
<dbReference type="GeneID" id="13442686"/>
<gene>
    <name evidence="2" type="ORF">BN1204_026020</name>
    <name evidence="1" type="ORF">NCLIV_026020</name>
</gene>
<dbReference type="VEuPathDB" id="ToxoDB:NCLIV_026020"/>
<name>F0VGG9_NEOCL</name>
<dbReference type="AlphaFoldDB" id="F0VGG9"/>
<dbReference type="EMBL" id="FR823389">
    <property type="protein sequence ID" value="CBZ52813.1"/>
    <property type="molecule type" value="Genomic_DNA"/>
</dbReference>
<evidence type="ECO:0000313" key="3">
    <source>
        <dbReference type="Proteomes" id="UP000007494"/>
    </source>
</evidence>
<dbReference type="Proteomes" id="UP000007494">
    <property type="component" value="Chromosome VIIb"/>
</dbReference>
<dbReference type="OMA" id="EDHRYAF"/>
<dbReference type="eggNOG" id="ENOG502TMBP">
    <property type="taxonomic scope" value="Eukaryota"/>
</dbReference>
<reference evidence="3" key="3">
    <citation type="journal article" date="2012" name="PLoS Pathog.">
        <title>Comparative genomics of the apicomplexan parasites Toxoplasma gondii and Neospora caninum: Coccidia differing in host range and transmission strategy.</title>
        <authorList>
            <person name="Reid A.J."/>
            <person name="Vermont S.J."/>
            <person name="Cotton J.A."/>
            <person name="Harris D."/>
            <person name="Hill-Cawthorne G.A."/>
            <person name="Konen-Waisman S."/>
            <person name="Latham S.M."/>
            <person name="Mourier T."/>
            <person name="Norton R."/>
            <person name="Quail M.A."/>
            <person name="Sanders M."/>
            <person name="Shanmugam D."/>
            <person name="Sohal A."/>
            <person name="Wasmuth J.D."/>
            <person name="Brunk B."/>
            <person name="Grigg M.E."/>
            <person name="Howard J.C."/>
            <person name="Parkinson J."/>
            <person name="Roos D.S."/>
            <person name="Trees A.J."/>
            <person name="Berriman M."/>
            <person name="Pain A."/>
            <person name="Wastling J.M."/>
        </authorList>
    </citation>
    <scope>NUCLEOTIDE SEQUENCE [LARGE SCALE GENOMIC DNA]</scope>
    <source>
        <strain evidence="3">Liverpool</strain>
    </source>
</reference>
<sequence length="228" mass="25344">MALAAYSLRSLTVTYNSRNRSSMNATIENLKNTLLWMSPSSSPSPSSPPWPVPRRIGRRQWRVTYLKSPFKYKYALRHYVFEDHRYAFSFYDVGNVQEVVSASLGAMTAETNCSCRFSWHFPGRPQVSLPTPPRLLPSSRASALSAVSSSLPSSSADDAGSASGACGGARTSQEANAFSPAPLRGHCPTNEEFIRKALEEEQAVERIRKKLDKKKLLWFPGKTPWAPK</sequence>
<evidence type="ECO:0000313" key="2">
    <source>
        <dbReference type="EMBL" id="CEL66794.1"/>
    </source>
</evidence>
<organism evidence="1 3">
    <name type="scientific">Neospora caninum (strain Liverpool)</name>
    <dbReference type="NCBI Taxonomy" id="572307"/>
    <lineage>
        <taxon>Eukaryota</taxon>
        <taxon>Sar</taxon>
        <taxon>Alveolata</taxon>
        <taxon>Apicomplexa</taxon>
        <taxon>Conoidasida</taxon>
        <taxon>Coccidia</taxon>
        <taxon>Eucoccidiorida</taxon>
        <taxon>Eimeriorina</taxon>
        <taxon>Sarcocystidae</taxon>
        <taxon>Neospora</taxon>
    </lineage>
</organism>
<dbReference type="InParanoid" id="F0VGG9"/>
<evidence type="ECO:0000313" key="1">
    <source>
        <dbReference type="EMBL" id="CBZ52813.1"/>
    </source>
</evidence>
<proteinExistence type="predicted"/>
<dbReference type="OrthoDB" id="406314at2759"/>
<accession>F0VGG9</accession>
<reference evidence="1" key="2">
    <citation type="submission" date="2011-03" db="EMBL/GenBank/DDBJ databases">
        <title>Comparative genomics and transcriptomics of Neospora caninum and Toxoplasma gondii.</title>
        <authorList>
            <person name="Reid A.J."/>
            <person name="Sohal A."/>
            <person name="Harris D."/>
            <person name="Quail M."/>
            <person name="Sanders M."/>
            <person name="Berriman M."/>
            <person name="Wastling J.M."/>
            <person name="Pain A."/>
        </authorList>
    </citation>
    <scope>NUCLEOTIDE SEQUENCE</scope>
    <source>
        <strain evidence="1">Liverpool</strain>
    </source>
</reference>